<dbReference type="InterPro" id="IPR001715">
    <property type="entry name" value="CH_dom"/>
</dbReference>
<reference evidence="2 3" key="1">
    <citation type="journal article" date="2022" name="Nat. Plants">
        <title>Genomes of leafy and leafless Platanthera orchids illuminate the evolution of mycoheterotrophy.</title>
        <authorList>
            <person name="Li M.H."/>
            <person name="Liu K.W."/>
            <person name="Li Z."/>
            <person name="Lu H.C."/>
            <person name="Ye Q.L."/>
            <person name="Zhang D."/>
            <person name="Wang J.Y."/>
            <person name="Li Y.F."/>
            <person name="Zhong Z.M."/>
            <person name="Liu X."/>
            <person name="Yu X."/>
            <person name="Liu D.K."/>
            <person name="Tu X.D."/>
            <person name="Liu B."/>
            <person name="Hao Y."/>
            <person name="Liao X.Y."/>
            <person name="Jiang Y.T."/>
            <person name="Sun W.H."/>
            <person name="Chen J."/>
            <person name="Chen Y.Q."/>
            <person name="Ai Y."/>
            <person name="Zhai J.W."/>
            <person name="Wu S.S."/>
            <person name="Zhou Z."/>
            <person name="Hsiao Y.Y."/>
            <person name="Wu W.L."/>
            <person name="Chen Y.Y."/>
            <person name="Lin Y.F."/>
            <person name="Hsu J.L."/>
            <person name="Li C.Y."/>
            <person name="Wang Z.W."/>
            <person name="Zhao X."/>
            <person name="Zhong W.Y."/>
            <person name="Ma X.K."/>
            <person name="Ma L."/>
            <person name="Huang J."/>
            <person name="Chen G.Z."/>
            <person name="Huang M.Z."/>
            <person name="Huang L."/>
            <person name="Peng D.H."/>
            <person name="Luo Y.B."/>
            <person name="Zou S.Q."/>
            <person name="Chen S.P."/>
            <person name="Lan S."/>
            <person name="Tsai W.C."/>
            <person name="Van de Peer Y."/>
            <person name="Liu Z.J."/>
        </authorList>
    </citation>
    <scope>NUCLEOTIDE SEQUENCE [LARGE SCALE GENOMIC DNA]</scope>
    <source>
        <strain evidence="2">Lor288</strain>
    </source>
</reference>
<organism evidence="2 3">
    <name type="scientific">Platanthera guangdongensis</name>
    <dbReference type="NCBI Taxonomy" id="2320717"/>
    <lineage>
        <taxon>Eukaryota</taxon>
        <taxon>Viridiplantae</taxon>
        <taxon>Streptophyta</taxon>
        <taxon>Embryophyta</taxon>
        <taxon>Tracheophyta</taxon>
        <taxon>Spermatophyta</taxon>
        <taxon>Magnoliopsida</taxon>
        <taxon>Liliopsida</taxon>
        <taxon>Asparagales</taxon>
        <taxon>Orchidaceae</taxon>
        <taxon>Orchidoideae</taxon>
        <taxon>Orchideae</taxon>
        <taxon>Orchidinae</taxon>
        <taxon>Platanthera</taxon>
    </lineage>
</organism>
<evidence type="ECO:0000259" key="1">
    <source>
        <dbReference type="PROSITE" id="PS50021"/>
    </source>
</evidence>
<feature type="domain" description="Calponin-homology (CH)" evidence="1">
    <location>
        <begin position="132"/>
        <end position="259"/>
    </location>
</feature>
<dbReference type="Proteomes" id="UP001412067">
    <property type="component" value="Unassembled WGS sequence"/>
</dbReference>
<dbReference type="InterPro" id="IPR036872">
    <property type="entry name" value="CH_dom_sf"/>
</dbReference>
<dbReference type="SUPFAM" id="SSF47576">
    <property type="entry name" value="Calponin-homology domain, CH-domain"/>
    <property type="match status" value="1"/>
</dbReference>
<gene>
    <name evidence="2" type="ORF">KSP40_PGU010548</name>
</gene>
<name>A0ABR2N0P4_9ASPA</name>
<comment type="caution">
    <text evidence="2">The sequence shown here is derived from an EMBL/GenBank/DDBJ whole genome shotgun (WGS) entry which is preliminary data.</text>
</comment>
<dbReference type="EMBL" id="JBBWWR010000002">
    <property type="protein sequence ID" value="KAK8970063.1"/>
    <property type="molecule type" value="Genomic_DNA"/>
</dbReference>
<dbReference type="PROSITE" id="PS50021">
    <property type="entry name" value="CH"/>
    <property type="match status" value="1"/>
</dbReference>
<dbReference type="Gene3D" id="1.10.418.10">
    <property type="entry name" value="Calponin-like domain"/>
    <property type="match status" value="1"/>
</dbReference>
<keyword evidence="3" id="KW-1185">Reference proteome</keyword>
<evidence type="ECO:0000313" key="2">
    <source>
        <dbReference type="EMBL" id="KAK8970063.1"/>
    </source>
</evidence>
<protein>
    <recommendedName>
        <fullName evidence="1">Calponin-homology (CH) domain-containing protein</fullName>
    </recommendedName>
</protein>
<evidence type="ECO:0000313" key="3">
    <source>
        <dbReference type="Proteomes" id="UP001412067"/>
    </source>
</evidence>
<sequence length="325" mass="36042">MVSSFNSIDSPFHQSSSASSAAPPLVAVPSAQSQISTAVLAIDLSTCQEAEKRENNVITSVLEDLAESSKAISRCIQEAPKKTTSEFSIRQAIDKLATYQEVQSDEDFHDFAITYFMDKNHRETFLCLLEGLNRRSLVVEWLNSLFPGLDIPLEASEEELRAQLFDGIILCGIVNQRDAISLANQRGSYMPSEQRQENIRRFLSAVDGMGLPRFNGDDLGHVRLPSPEMRELDILTCDLDSGSISAVVDCLLSLRDLLNLECSDGDAQVASICRNLAREKSVDVSQSDLIQSRGYSPLREDEKKISFLESRLDHVVHYPRISGIA</sequence>
<proteinExistence type="predicted"/>
<accession>A0ABR2N0P4</accession>